<keyword evidence="6 15" id="KW-0131">Cell cycle</keyword>
<dbReference type="Gene3D" id="3.90.190.20">
    <property type="entry name" value="Mur ligase, C-terminal domain"/>
    <property type="match status" value="1"/>
</dbReference>
<dbReference type="GO" id="GO:0051301">
    <property type="term" value="P:cell division"/>
    <property type="evidence" value="ECO:0007669"/>
    <property type="project" value="UniProtKB-KW"/>
</dbReference>
<feature type="binding site" evidence="15">
    <location>
        <position position="490"/>
    </location>
    <ligand>
        <name>meso-2,6-diaminopimelate</name>
        <dbReference type="ChEBI" id="CHEBI:57791"/>
    </ligand>
</feature>
<dbReference type="SUPFAM" id="SSF53244">
    <property type="entry name" value="MurD-like peptide ligases, peptide-binding domain"/>
    <property type="match status" value="1"/>
</dbReference>
<evidence type="ECO:0000256" key="4">
    <source>
        <dbReference type="ARBA" id="ARBA00022960"/>
    </source>
</evidence>
<evidence type="ECO:0000313" key="20">
    <source>
        <dbReference type="EMBL" id="KAB2954527.1"/>
    </source>
</evidence>
<feature type="binding site" evidence="15">
    <location>
        <position position="57"/>
    </location>
    <ligand>
        <name>UDP-N-acetyl-alpha-D-muramoyl-L-alanyl-D-glutamate</name>
        <dbReference type="ChEBI" id="CHEBI:83900"/>
    </ligand>
</feature>
<keyword evidence="5 15" id="KW-0573">Peptidoglycan synthesis</keyword>
<evidence type="ECO:0000259" key="19">
    <source>
        <dbReference type="Pfam" id="PF08245"/>
    </source>
</evidence>
<dbReference type="GO" id="GO:0008360">
    <property type="term" value="P:regulation of cell shape"/>
    <property type="evidence" value="ECO:0007669"/>
    <property type="project" value="UniProtKB-KW"/>
</dbReference>
<comment type="function">
    <text evidence="9 15">Catalyzes the addition of meso-diaminopimelic acid to the nucleotide precursor UDP-N-acetylmuramoyl-L-alanyl-D-glutamate (UMAG) in the biosynthesis of bacterial cell-wall peptidoglycan.</text>
</comment>
<evidence type="ECO:0000313" key="21">
    <source>
        <dbReference type="Proteomes" id="UP000468766"/>
    </source>
</evidence>
<dbReference type="Pfam" id="PF02875">
    <property type="entry name" value="Mur_ligase_C"/>
    <property type="match status" value="1"/>
</dbReference>
<evidence type="ECO:0000256" key="13">
    <source>
        <dbReference type="ARBA" id="ARBA00076158"/>
    </source>
</evidence>
<feature type="binding site" evidence="15">
    <location>
        <position position="212"/>
    </location>
    <ligand>
        <name>UDP-N-acetyl-alpha-D-muramoyl-L-alanyl-D-glutamate</name>
        <dbReference type="ChEBI" id="CHEBI:83900"/>
    </ligand>
</feature>
<comment type="similarity">
    <text evidence="2 15">Belongs to the MurCDEF family. MurE subfamily.</text>
</comment>
<protein>
    <recommendedName>
        <fullName evidence="11 15">UDP-N-acetylmuramoyl-L-alanyl-D-glutamate--2,6-diaminopimelate ligase</fullName>
        <ecNumber evidence="10 15">6.3.2.13</ecNumber>
    </recommendedName>
    <alternativeName>
        <fullName evidence="12 15">Meso-A2pm-adding enzyme</fullName>
    </alternativeName>
    <alternativeName>
        <fullName evidence="13 15">Meso-diaminopimelate-adding enzyme</fullName>
    </alternativeName>
    <alternativeName>
        <fullName evidence="14 15">UDP-MurNAc-L-Ala-D-Glu:meso-diaminopimelate ligase</fullName>
    </alternativeName>
    <alternativeName>
        <fullName evidence="15">UDP-MurNAc-tripeptide synthetase</fullName>
    </alternativeName>
    <alternativeName>
        <fullName evidence="15">UDP-N-acetylmuramyl-tripeptide synthetase</fullName>
    </alternativeName>
</protein>
<dbReference type="GO" id="GO:0009252">
    <property type="term" value="P:peptidoglycan biosynthetic process"/>
    <property type="evidence" value="ECO:0007669"/>
    <property type="project" value="UniProtKB-UniRule"/>
</dbReference>
<evidence type="ECO:0000256" key="16">
    <source>
        <dbReference type="RuleBase" id="RU004135"/>
    </source>
</evidence>
<reference evidence="20 21" key="1">
    <citation type="submission" date="2019-10" db="EMBL/GenBank/DDBJ databases">
        <title>Whole-genome sequence of the extremophile Heliorestis acidaminivorans DSM 24790.</title>
        <authorList>
            <person name="Kyndt J.A."/>
            <person name="Meyer T.E."/>
        </authorList>
    </citation>
    <scope>NUCLEOTIDE SEQUENCE [LARGE SCALE GENOMIC DNA]</scope>
    <source>
        <strain evidence="20 21">DSM 24790</strain>
    </source>
</reference>
<dbReference type="GO" id="GO:0005737">
    <property type="term" value="C:cytoplasm"/>
    <property type="evidence" value="ECO:0007669"/>
    <property type="project" value="UniProtKB-SubCell"/>
</dbReference>
<feature type="binding site" evidence="15">
    <location>
        <position position="409"/>
    </location>
    <ligand>
        <name>meso-2,6-diaminopimelate</name>
        <dbReference type="ChEBI" id="CHEBI:57791"/>
    </ligand>
</feature>
<dbReference type="PANTHER" id="PTHR23135">
    <property type="entry name" value="MUR LIGASE FAMILY MEMBER"/>
    <property type="match status" value="1"/>
</dbReference>
<proteinExistence type="inferred from homology"/>
<feature type="domain" description="Mur ligase N-terminal catalytic" evidence="17">
    <location>
        <begin position="49"/>
        <end position="107"/>
    </location>
</feature>
<feature type="binding site" evidence="15">
    <location>
        <position position="210"/>
    </location>
    <ligand>
        <name>UDP-N-acetyl-alpha-D-muramoyl-L-alanyl-D-glutamate</name>
        <dbReference type="ChEBI" id="CHEBI:83900"/>
    </ligand>
</feature>
<dbReference type="Pfam" id="PF08245">
    <property type="entry name" value="Mur_ligase_M"/>
    <property type="match status" value="1"/>
</dbReference>
<dbReference type="NCBIfam" id="TIGR01085">
    <property type="entry name" value="murE"/>
    <property type="match status" value="1"/>
</dbReference>
<comment type="caution">
    <text evidence="15">Lacks conserved residue(s) required for the propagation of feature annotation.</text>
</comment>
<name>A0A6I0F6R6_9FIRM</name>
<feature type="binding site" evidence="15">
    <location>
        <begin position="135"/>
        <end position="141"/>
    </location>
    <ligand>
        <name>ATP</name>
        <dbReference type="ChEBI" id="CHEBI:30616"/>
    </ligand>
</feature>
<evidence type="ECO:0000256" key="14">
    <source>
        <dbReference type="ARBA" id="ARBA00081560"/>
    </source>
</evidence>
<keyword evidence="15 20" id="KW-0436">Ligase</keyword>
<dbReference type="NCBIfam" id="NF001124">
    <property type="entry name" value="PRK00139.1-2"/>
    <property type="match status" value="1"/>
</dbReference>
<feature type="domain" description="Mur ligase C-terminal" evidence="18">
    <location>
        <begin position="360"/>
        <end position="488"/>
    </location>
</feature>
<dbReference type="Gene3D" id="3.40.1390.10">
    <property type="entry name" value="MurE/MurF, N-terminal domain"/>
    <property type="match status" value="1"/>
</dbReference>
<comment type="pathway">
    <text evidence="1 15 16">Cell wall biogenesis; peptidoglycan biosynthesis.</text>
</comment>
<dbReference type="EC" id="6.3.2.13" evidence="10 15"/>
<dbReference type="InterPro" id="IPR004101">
    <property type="entry name" value="Mur_ligase_C"/>
</dbReference>
<keyword evidence="15" id="KW-0963">Cytoplasm</keyword>
<keyword evidence="21" id="KW-1185">Reference proteome</keyword>
<evidence type="ECO:0000256" key="6">
    <source>
        <dbReference type="ARBA" id="ARBA00023306"/>
    </source>
</evidence>
<comment type="subcellular location">
    <subcellularLocation>
        <location evidence="15 16">Cytoplasm</location>
    </subcellularLocation>
</comment>
<dbReference type="InterPro" id="IPR036615">
    <property type="entry name" value="Mur_ligase_C_dom_sf"/>
</dbReference>
<sequence length="520" mass="57170">MREGTVMELGKVLDGVNIKEVRTYKVNHPRIMTKQQDGEDTSLALLKEEISGLAYDSRQVKPGFLFFCIPGLKFDGHDFAAQAVAKGATVLVVERFLKLEVPQILVTSSRDSLSQGACNFHNNPSQKMLMIGITGTNGKTTTTHLVEAVLRAKGLSVAVIGTIGNRLGERSWLATHTTPESLDLQALLAKMEHAGAHAVVMEVSSHALDQGRVDHVEFDYAIFTNLTQDHLDYHGTIENYREAKSILFKKLEQGEKKTPKRAIINNDDLHGPFFCQECSVPIITYGLHEGAMIRGTNCLVTPKGASCDVTYPRGKVTMKLQLTGLFNLSNALSAFAIAYAEGVEEKQIIEALRAVKGVPGRFETVDQGQPFSVIVDYAHTPDGLENVLMTAKKVARKRLITVVGCGGDRDRTKRPKMGSVAAQWSDWVVITSDNPRTEKPEQIIEDILPGIHGVTETSYEVIVDRKSAIKRALMLAEADDLILIAGKGHETYQIIGTEVFPFDDREVATEILRGLGYEKA</sequence>
<dbReference type="GO" id="GO:0005524">
    <property type="term" value="F:ATP binding"/>
    <property type="evidence" value="ECO:0007669"/>
    <property type="project" value="UniProtKB-UniRule"/>
</dbReference>
<evidence type="ECO:0000259" key="18">
    <source>
        <dbReference type="Pfam" id="PF02875"/>
    </source>
</evidence>
<evidence type="ECO:0000256" key="12">
    <source>
        <dbReference type="ARBA" id="ARBA00075482"/>
    </source>
</evidence>
<evidence type="ECO:0000259" key="17">
    <source>
        <dbReference type="Pfam" id="PF01225"/>
    </source>
</evidence>
<feature type="modified residue" description="N6-carboxylysine" evidence="15">
    <location>
        <position position="244"/>
    </location>
</feature>
<dbReference type="GO" id="GO:0000287">
    <property type="term" value="F:magnesium ion binding"/>
    <property type="evidence" value="ECO:0007669"/>
    <property type="project" value="UniProtKB-UniRule"/>
</dbReference>
<dbReference type="SUPFAM" id="SSF53623">
    <property type="entry name" value="MurD-like peptide ligases, catalytic domain"/>
    <property type="match status" value="1"/>
</dbReference>
<evidence type="ECO:0000256" key="1">
    <source>
        <dbReference type="ARBA" id="ARBA00004752"/>
    </source>
</evidence>
<dbReference type="InterPro" id="IPR005761">
    <property type="entry name" value="UDP-N-AcMur-Glu-dNH2Pim_ligase"/>
</dbReference>
<evidence type="ECO:0000256" key="15">
    <source>
        <dbReference type="HAMAP-Rule" id="MF_00208"/>
    </source>
</evidence>
<accession>A0A6I0F6R6</accession>
<evidence type="ECO:0000256" key="5">
    <source>
        <dbReference type="ARBA" id="ARBA00022984"/>
    </source>
</evidence>
<evidence type="ECO:0000256" key="9">
    <source>
        <dbReference type="ARBA" id="ARBA00056782"/>
    </source>
</evidence>
<comment type="caution">
    <text evidence="20">The sequence shown here is derived from an EMBL/GenBank/DDBJ whole genome shotgun (WGS) entry which is preliminary data.</text>
</comment>
<dbReference type="HAMAP" id="MF_00208">
    <property type="entry name" value="MurE"/>
    <property type="match status" value="1"/>
</dbReference>
<feature type="binding site" evidence="15">
    <location>
        <begin position="177"/>
        <end position="178"/>
    </location>
    <ligand>
        <name>UDP-N-acetyl-alpha-D-muramoyl-L-alanyl-D-glutamate</name>
        <dbReference type="ChEBI" id="CHEBI:83900"/>
    </ligand>
</feature>
<feature type="domain" description="Mur ligase central" evidence="19">
    <location>
        <begin position="133"/>
        <end position="338"/>
    </location>
</feature>
<dbReference type="InterPro" id="IPR035911">
    <property type="entry name" value="MurE/MurF_N"/>
</dbReference>
<evidence type="ECO:0000256" key="10">
    <source>
        <dbReference type="ARBA" id="ARBA00066633"/>
    </source>
</evidence>
<dbReference type="UniPathway" id="UPA00219"/>
<feature type="short sequence motif" description="Meso-diaminopimelate recognition motif" evidence="15">
    <location>
        <begin position="433"/>
        <end position="436"/>
    </location>
</feature>
<comment type="PTM">
    <text evidence="15">Carboxylation is probably crucial for Mg(2+) binding and, consequently, for the gamma-phosphate positioning of ATP.</text>
</comment>
<dbReference type="NCBIfam" id="NF001126">
    <property type="entry name" value="PRK00139.1-4"/>
    <property type="match status" value="1"/>
</dbReference>
<dbReference type="PANTHER" id="PTHR23135:SF4">
    <property type="entry name" value="UDP-N-ACETYLMURAMOYL-L-ALANYL-D-GLUTAMATE--2,6-DIAMINOPIMELATE LIGASE MURE HOMOLOG, CHLOROPLASTIC"/>
    <property type="match status" value="1"/>
</dbReference>
<dbReference type="InterPro" id="IPR036565">
    <property type="entry name" value="Mur-like_cat_sf"/>
</dbReference>
<dbReference type="EMBL" id="WBXO01000001">
    <property type="protein sequence ID" value="KAB2954527.1"/>
    <property type="molecule type" value="Genomic_DNA"/>
</dbReference>
<dbReference type="Gene3D" id="3.40.1190.10">
    <property type="entry name" value="Mur-like, catalytic domain"/>
    <property type="match status" value="1"/>
</dbReference>
<organism evidence="20 21">
    <name type="scientific">Heliorestis acidaminivorans</name>
    <dbReference type="NCBI Taxonomy" id="553427"/>
    <lineage>
        <taxon>Bacteria</taxon>
        <taxon>Bacillati</taxon>
        <taxon>Bacillota</taxon>
        <taxon>Clostridia</taxon>
        <taxon>Eubacteriales</taxon>
        <taxon>Heliobacteriaceae</taxon>
        <taxon>Heliorestis</taxon>
    </lineage>
</organism>
<feature type="binding site" evidence="15">
    <location>
        <position position="486"/>
    </location>
    <ligand>
        <name>meso-2,6-diaminopimelate</name>
        <dbReference type="ChEBI" id="CHEBI:57791"/>
    </ligand>
</feature>
<evidence type="ECO:0000256" key="7">
    <source>
        <dbReference type="ARBA" id="ARBA00023316"/>
    </source>
</evidence>
<comment type="cofactor">
    <cofactor evidence="15">
        <name>Mg(2+)</name>
        <dbReference type="ChEBI" id="CHEBI:18420"/>
    </cofactor>
</comment>
<evidence type="ECO:0000256" key="3">
    <source>
        <dbReference type="ARBA" id="ARBA00022618"/>
    </source>
</evidence>
<dbReference type="GO" id="GO:0071555">
    <property type="term" value="P:cell wall organization"/>
    <property type="evidence" value="ECO:0007669"/>
    <property type="project" value="UniProtKB-KW"/>
</dbReference>
<keyword evidence="15" id="KW-0547">Nucleotide-binding</keyword>
<evidence type="ECO:0000256" key="11">
    <source>
        <dbReference type="ARBA" id="ARBA00072883"/>
    </source>
</evidence>
<dbReference type="SUPFAM" id="SSF63418">
    <property type="entry name" value="MurE/MurF N-terminal domain"/>
    <property type="match status" value="1"/>
</dbReference>
<keyword evidence="4 15" id="KW-0133">Cell shape</keyword>
<comment type="catalytic activity">
    <reaction evidence="8 15">
        <text>UDP-N-acetyl-alpha-D-muramoyl-L-alanyl-D-glutamate + meso-2,6-diaminopimelate + ATP = UDP-N-acetyl-alpha-D-muramoyl-L-alanyl-gamma-D-glutamyl-meso-2,6-diaminopimelate + ADP + phosphate + H(+)</text>
        <dbReference type="Rhea" id="RHEA:23676"/>
        <dbReference type="ChEBI" id="CHEBI:15378"/>
        <dbReference type="ChEBI" id="CHEBI:30616"/>
        <dbReference type="ChEBI" id="CHEBI:43474"/>
        <dbReference type="ChEBI" id="CHEBI:57791"/>
        <dbReference type="ChEBI" id="CHEBI:83900"/>
        <dbReference type="ChEBI" id="CHEBI:83905"/>
        <dbReference type="ChEBI" id="CHEBI:456216"/>
        <dbReference type="EC" id="6.3.2.13"/>
    </reaction>
</comment>
<dbReference type="FunFam" id="3.90.190.20:FF:000006">
    <property type="entry name" value="UDP-N-acetylmuramoyl-L-alanyl-D-glutamate--2,6-diaminopimelate ligase"/>
    <property type="match status" value="1"/>
</dbReference>
<evidence type="ECO:0000256" key="8">
    <source>
        <dbReference type="ARBA" id="ARBA00050251"/>
    </source>
</evidence>
<feature type="binding site" evidence="15">
    <location>
        <position position="204"/>
    </location>
    <ligand>
        <name>UDP-N-acetyl-alpha-D-muramoyl-L-alanyl-D-glutamate</name>
        <dbReference type="ChEBI" id="CHEBI:83900"/>
    </ligand>
</feature>
<gene>
    <name evidence="15" type="primary">murE</name>
    <name evidence="20" type="ORF">F9B85_02295</name>
</gene>
<dbReference type="InterPro" id="IPR000713">
    <property type="entry name" value="Mur_ligase_N"/>
</dbReference>
<keyword evidence="15" id="KW-0067">ATP-binding</keyword>
<keyword evidence="15" id="KW-0460">Magnesium</keyword>
<dbReference type="GO" id="GO:0008765">
    <property type="term" value="F:UDP-N-acetylmuramoylalanyl-D-glutamate-2,6-diaminopimelate ligase activity"/>
    <property type="evidence" value="ECO:0007669"/>
    <property type="project" value="UniProtKB-UniRule"/>
</dbReference>
<keyword evidence="3 15" id="KW-0132">Cell division</keyword>
<feature type="binding site" evidence="15">
    <location>
        <begin position="433"/>
        <end position="436"/>
    </location>
    <ligand>
        <name>meso-2,6-diaminopimelate</name>
        <dbReference type="ChEBI" id="CHEBI:57791"/>
    </ligand>
</feature>
<keyword evidence="7 15" id="KW-0961">Cell wall biogenesis/degradation</keyword>
<dbReference type="Proteomes" id="UP000468766">
    <property type="component" value="Unassembled WGS sequence"/>
</dbReference>
<evidence type="ECO:0000256" key="2">
    <source>
        <dbReference type="ARBA" id="ARBA00005898"/>
    </source>
</evidence>
<dbReference type="OrthoDB" id="9800958at2"/>
<dbReference type="Pfam" id="PF01225">
    <property type="entry name" value="Mur_ligase"/>
    <property type="match status" value="1"/>
</dbReference>
<dbReference type="AlphaFoldDB" id="A0A6I0F6R6"/>
<dbReference type="InterPro" id="IPR013221">
    <property type="entry name" value="Mur_ligase_cen"/>
</dbReference>